<evidence type="ECO:0008006" key="5">
    <source>
        <dbReference type="Google" id="ProtNLM"/>
    </source>
</evidence>
<feature type="compositionally biased region" description="Basic and acidic residues" evidence="1">
    <location>
        <begin position="102"/>
        <end position="112"/>
    </location>
</feature>
<dbReference type="OrthoDB" id="1523584at2"/>
<gene>
    <name evidence="3" type="ORF">SAMN04515674_112171</name>
</gene>
<feature type="region of interest" description="Disordered" evidence="1">
    <location>
        <begin position="102"/>
        <end position="140"/>
    </location>
</feature>
<proteinExistence type="predicted"/>
<dbReference type="RefSeq" id="WP_092018705.1">
    <property type="nucleotide sequence ID" value="NZ_FOXH01000012.1"/>
</dbReference>
<evidence type="ECO:0000256" key="1">
    <source>
        <dbReference type="SAM" id="MobiDB-lite"/>
    </source>
</evidence>
<dbReference type="AlphaFoldDB" id="A0A1I5WU04"/>
<keyword evidence="2" id="KW-0472">Membrane</keyword>
<evidence type="ECO:0000313" key="3">
    <source>
        <dbReference type="EMBL" id="SFQ22987.1"/>
    </source>
</evidence>
<sequence length="506" mass="57587">MSDKWWDISDDELDDLFRDAAGKEDYPFDPSAFKDLQSKMNPKPSFSFWKQIGLPGLGILLFLGVGIYVLNFNAGESKTLKTVNNTSIKKTNKPETEINSDRRVTEQKHNEGNIRISESINDRKEDGNKSFGGLKTASATEGSRKTTNSIFVLPKKSKVKAFAGLRRNGSVNEEEKIRRVDKNALPEKVADIKNNQKFRKNAKDISIASVQKLNKETQKAKGKTYHAVNNKYKTSLNEDLNNLAKVPDKDISESAFNYMPNEKEQIRLLKGKGLKKLNAVFEKIEPAYQYSQGITDYYKDKKKADFARLGIRLVASPDLNSVESLKNADWGASIGLLLEERLSRKLTLQIGAIWSSKSYEAGPEAYHSWSDAWKYRNVKLLGIDGECKVLDLPINIRYDFSGNKRTKWFASTGFTSLLMLSEAYNYNYVYPNTVPSDYPRYVEKDRSGNHFFSTVNISFGFERKFLPQLSYQVEPYLKVPVSEIGIGKVNLYSKGIMFSLKYHFKK</sequence>
<organism evidence="3 4">
    <name type="scientific">Pseudarcicella hirudinis</name>
    <dbReference type="NCBI Taxonomy" id="1079859"/>
    <lineage>
        <taxon>Bacteria</taxon>
        <taxon>Pseudomonadati</taxon>
        <taxon>Bacteroidota</taxon>
        <taxon>Cytophagia</taxon>
        <taxon>Cytophagales</taxon>
        <taxon>Flectobacillaceae</taxon>
        <taxon>Pseudarcicella</taxon>
    </lineage>
</organism>
<keyword evidence="4" id="KW-1185">Reference proteome</keyword>
<dbReference type="EMBL" id="FOXH01000012">
    <property type="protein sequence ID" value="SFQ22987.1"/>
    <property type="molecule type" value="Genomic_DNA"/>
</dbReference>
<reference evidence="3 4" key="1">
    <citation type="submission" date="2016-10" db="EMBL/GenBank/DDBJ databases">
        <authorList>
            <person name="de Groot N.N."/>
        </authorList>
    </citation>
    <scope>NUCLEOTIDE SEQUENCE [LARGE SCALE GENOMIC DNA]</scope>
    <source>
        <strain evidence="4">E92,LMG 26720,CCM 7988</strain>
    </source>
</reference>
<keyword evidence="2" id="KW-1133">Transmembrane helix</keyword>
<keyword evidence="2" id="KW-0812">Transmembrane</keyword>
<dbReference type="Proteomes" id="UP000199306">
    <property type="component" value="Unassembled WGS sequence"/>
</dbReference>
<dbReference type="STRING" id="1079859.SAMN04515674_112171"/>
<evidence type="ECO:0000313" key="4">
    <source>
        <dbReference type="Proteomes" id="UP000199306"/>
    </source>
</evidence>
<evidence type="ECO:0000256" key="2">
    <source>
        <dbReference type="SAM" id="Phobius"/>
    </source>
</evidence>
<protein>
    <recommendedName>
        <fullName evidence="5">Outer membrane protein beta-barrel domain-containing protein</fullName>
    </recommendedName>
</protein>
<feature type="transmembrane region" description="Helical" evidence="2">
    <location>
        <begin position="52"/>
        <end position="71"/>
    </location>
</feature>
<name>A0A1I5WU04_9BACT</name>
<accession>A0A1I5WU04</accession>